<protein>
    <recommendedName>
        <fullName evidence="3">Transglycosylase SLT domain-containing protein</fullName>
    </recommendedName>
</protein>
<dbReference type="Gene3D" id="1.10.530.10">
    <property type="match status" value="1"/>
</dbReference>
<keyword evidence="2" id="KW-0732">Signal</keyword>
<gene>
    <name evidence="4" type="ORF">GP486_007975</name>
</gene>
<dbReference type="Proteomes" id="UP000750711">
    <property type="component" value="Unassembled WGS sequence"/>
</dbReference>
<sequence length="260" mass="27528">MPSLSFIASLFTFAALPGLSLSARLVRFSAQSTNPGLGVNPNAHGATASVTPNSGPNGAEDWLNSGLKGNGWSPPHLDWHSLVKIDIATFYSGAGANCRQYDWAFQASGKNNGIEPVFLAMIAMQESSCNKDAGGGTPGLMQVACGNYPDGQCTKDVAKNVEAGAVYLRKQLQASGYNAIKALASYNGWFTAAESNGMNGGRGLTESYPCSPEGHHNGDPQNLDYLHQTLNGWFLGLDPQGQDSWIGEYQCRGCQNGKLC</sequence>
<evidence type="ECO:0000313" key="5">
    <source>
        <dbReference type="Proteomes" id="UP000750711"/>
    </source>
</evidence>
<name>A0A9P8L6K7_9PEZI</name>
<dbReference type="Pfam" id="PF01464">
    <property type="entry name" value="SLT"/>
    <property type="match status" value="1"/>
</dbReference>
<dbReference type="SUPFAM" id="SSF53955">
    <property type="entry name" value="Lysozyme-like"/>
    <property type="match status" value="1"/>
</dbReference>
<dbReference type="EMBL" id="JAGHQM010002623">
    <property type="protein sequence ID" value="KAH0548349.1"/>
    <property type="molecule type" value="Genomic_DNA"/>
</dbReference>
<feature type="region of interest" description="Disordered" evidence="1">
    <location>
        <begin position="37"/>
        <end position="58"/>
    </location>
</feature>
<dbReference type="InterPro" id="IPR008258">
    <property type="entry name" value="Transglycosylase_SLT_dom_1"/>
</dbReference>
<comment type="caution">
    <text evidence="4">The sequence shown here is derived from an EMBL/GenBank/DDBJ whole genome shotgun (WGS) entry which is preliminary data.</text>
</comment>
<accession>A0A9P8L6K7</accession>
<organism evidence="4 5">
    <name type="scientific">Trichoglossum hirsutum</name>
    <dbReference type="NCBI Taxonomy" id="265104"/>
    <lineage>
        <taxon>Eukaryota</taxon>
        <taxon>Fungi</taxon>
        <taxon>Dikarya</taxon>
        <taxon>Ascomycota</taxon>
        <taxon>Pezizomycotina</taxon>
        <taxon>Geoglossomycetes</taxon>
        <taxon>Geoglossales</taxon>
        <taxon>Geoglossaceae</taxon>
        <taxon>Trichoglossum</taxon>
    </lineage>
</organism>
<feature type="chain" id="PRO_5040189824" description="Transglycosylase SLT domain-containing protein" evidence="2">
    <location>
        <begin position="23"/>
        <end position="260"/>
    </location>
</feature>
<dbReference type="InterPro" id="IPR023346">
    <property type="entry name" value="Lysozyme-like_dom_sf"/>
</dbReference>
<feature type="signal peptide" evidence="2">
    <location>
        <begin position="1"/>
        <end position="22"/>
    </location>
</feature>
<evidence type="ECO:0000256" key="1">
    <source>
        <dbReference type="SAM" id="MobiDB-lite"/>
    </source>
</evidence>
<evidence type="ECO:0000313" key="4">
    <source>
        <dbReference type="EMBL" id="KAH0548349.1"/>
    </source>
</evidence>
<dbReference type="AlphaFoldDB" id="A0A9P8L6K7"/>
<proteinExistence type="predicted"/>
<reference evidence="4" key="1">
    <citation type="submission" date="2021-03" db="EMBL/GenBank/DDBJ databases">
        <title>Comparative genomics and phylogenomic investigation of the class Geoglossomycetes provide insights into ecological specialization and systematics.</title>
        <authorList>
            <person name="Melie T."/>
            <person name="Pirro S."/>
            <person name="Miller A.N."/>
            <person name="Quandt A."/>
        </authorList>
    </citation>
    <scope>NUCLEOTIDE SEQUENCE</scope>
    <source>
        <strain evidence="4">CAQ_001_2017</strain>
    </source>
</reference>
<evidence type="ECO:0000256" key="2">
    <source>
        <dbReference type="SAM" id="SignalP"/>
    </source>
</evidence>
<keyword evidence="5" id="KW-1185">Reference proteome</keyword>
<feature type="domain" description="Transglycosylase SLT" evidence="3">
    <location>
        <begin position="105"/>
        <end position="188"/>
    </location>
</feature>
<evidence type="ECO:0000259" key="3">
    <source>
        <dbReference type="Pfam" id="PF01464"/>
    </source>
</evidence>